<dbReference type="Proteomes" id="UP001590951">
    <property type="component" value="Unassembled WGS sequence"/>
</dbReference>
<dbReference type="EMBL" id="JBHFEH010000010">
    <property type="protein sequence ID" value="KAL2055607.1"/>
    <property type="molecule type" value="Genomic_DNA"/>
</dbReference>
<keyword evidence="2" id="KW-1185">Reference proteome</keyword>
<evidence type="ECO:0000313" key="2">
    <source>
        <dbReference type="Proteomes" id="UP001590951"/>
    </source>
</evidence>
<name>A0ABR4BDU4_9LECA</name>
<evidence type="ECO:0000313" key="1">
    <source>
        <dbReference type="EMBL" id="KAL2055607.1"/>
    </source>
</evidence>
<proteinExistence type="predicted"/>
<reference evidence="1 2" key="1">
    <citation type="submission" date="2024-09" db="EMBL/GenBank/DDBJ databases">
        <title>Rethinking Asexuality: The Enigmatic Case of Functional Sexual Genes in Lepraria (Stereocaulaceae).</title>
        <authorList>
            <person name="Doellman M."/>
            <person name="Sun Y."/>
            <person name="Barcenas-Pena A."/>
            <person name="Lumbsch H.T."/>
            <person name="Grewe F."/>
        </authorList>
    </citation>
    <scope>NUCLEOTIDE SEQUENCE [LARGE SCALE GENOMIC DNA]</scope>
    <source>
        <strain evidence="1 2">Grewe 0041</strain>
    </source>
</reference>
<organism evidence="1 2">
    <name type="scientific">Lepraria finkii</name>
    <dbReference type="NCBI Taxonomy" id="1340010"/>
    <lineage>
        <taxon>Eukaryota</taxon>
        <taxon>Fungi</taxon>
        <taxon>Dikarya</taxon>
        <taxon>Ascomycota</taxon>
        <taxon>Pezizomycotina</taxon>
        <taxon>Lecanoromycetes</taxon>
        <taxon>OSLEUM clade</taxon>
        <taxon>Lecanoromycetidae</taxon>
        <taxon>Lecanorales</taxon>
        <taxon>Lecanorineae</taxon>
        <taxon>Stereocaulaceae</taxon>
        <taxon>Lepraria</taxon>
    </lineage>
</organism>
<comment type="caution">
    <text evidence="1">The sequence shown here is derived from an EMBL/GenBank/DDBJ whole genome shotgun (WGS) entry which is preliminary data.</text>
</comment>
<gene>
    <name evidence="1" type="ORF">ABVK25_003849</name>
</gene>
<protein>
    <submittedName>
        <fullName evidence="1">Uncharacterized protein</fullName>
    </submittedName>
</protein>
<accession>A0ABR4BDU4</accession>
<sequence length="69" mass="7961">MEKRKWARTPSQTSGHAATVILSQRLSQFKAVKEICGFIDTNINAFEDGEFCDQPPDDYNDQIVYEKDY</sequence>